<name>A0A5B9MD04_9BACT</name>
<dbReference type="InterPro" id="IPR003759">
    <property type="entry name" value="Cbl-bd_cap"/>
</dbReference>
<dbReference type="AlphaFoldDB" id="A0A5B9MD04"/>
<dbReference type="Pfam" id="PF12728">
    <property type="entry name" value="HTH_17"/>
    <property type="match status" value="1"/>
</dbReference>
<dbReference type="KEGG" id="smam:Mal15_24510"/>
<dbReference type="PROSITE" id="PS51332">
    <property type="entry name" value="B12_BINDING"/>
    <property type="match status" value="1"/>
</dbReference>
<protein>
    <submittedName>
        <fullName evidence="2">Helix-turn-helix domain protein</fullName>
    </submittedName>
</protein>
<accession>A0A5B9MD04</accession>
<evidence type="ECO:0000259" key="1">
    <source>
        <dbReference type="PROSITE" id="PS51332"/>
    </source>
</evidence>
<reference evidence="2 3" key="1">
    <citation type="submission" date="2019-02" db="EMBL/GenBank/DDBJ databases">
        <title>Planctomycetal bacteria perform biofilm scaping via a novel small molecule.</title>
        <authorList>
            <person name="Jeske O."/>
            <person name="Boedeker C."/>
            <person name="Wiegand S."/>
            <person name="Breitling P."/>
            <person name="Kallscheuer N."/>
            <person name="Jogler M."/>
            <person name="Rohde M."/>
            <person name="Petersen J."/>
            <person name="Medema M.H."/>
            <person name="Surup F."/>
            <person name="Jogler C."/>
        </authorList>
    </citation>
    <scope>NUCLEOTIDE SEQUENCE [LARGE SCALE GENOMIC DNA]</scope>
    <source>
        <strain evidence="2 3">Mal15</strain>
    </source>
</reference>
<dbReference type="InterPro" id="IPR009061">
    <property type="entry name" value="DNA-bd_dom_put_sf"/>
</dbReference>
<dbReference type="Gene3D" id="1.10.1240.10">
    <property type="entry name" value="Methionine synthase domain"/>
    <property type="match status" value="1"/>
</dbReference>
<dbReference type="InterPro" id="IPR036724">
    <property type="entry name" value="Cobalamin-bd_sf"/>
</dbReference>
<dbReference type="Gene3D" id="1.10.1660.10">
    <property type="match status" value="1"/>
</dbReference>
<dbReference type="InterPro" id="IPR041657">
    <property type="entry name" value="HTH_17"/>
</dbReference>
<keyword evidence="3" id="KW-1185">Reference proteome</keyword>
<dbReference type="EMBL" id="CP036264">
    <property type="protein sequence ID" value="QEF98399.1"/>
    <property type="molecule type" value="Genomic_DNA"/>
</dbReference>
<organism evidence="2 3">
    <name type="scientific">Stieleria maiorica</name>
    <dbReference type="NCBI Taxonomy" id="2795974"/>
    <lineage>
        <taxon>Bacteria</taxon>
        <taxon>Pseudomonadati</taxon>
        <taxon>Planctomycetota</taxon>
        <taxon>Planctomycetia</taxon>
        <taxon>Pirellulales</taxon>
        <taxon>Pirellulaceae</taxon>
        <taxon>Stieleria</taxon>
    </lineage>
</organism>
<dbReference type="Gene3D" id="3.40.50.280">
    <property type="entry name" value="Cobalamin-binding domain"/>
    <property type="match status" value="1"/>
</dbReference>
<dbReference type="GO" id="GO:0031419">
    <property type="term" value="F:cobalamin binding"/>
    <property type="evidence" value="ECO:0007669"/>
    <property type="project" value="InterPro"/>
</dbReference>
<dbReference type="Pfam" id="PF02607">
    <property type="entry name" value="B12-binding_2"/>
    <property type="match status" value="1"/>
</dbReference>
<dbReference type="SUPFAM" id="SSF46955">
    <property type="entry name" value="Putative DNA-binding domain"/>
    <property type="match status" value="1"/>
</dbReference>
<evidence type="ECO:0000313" key="2">
    <source>
        <dbReference type="EMBL" id="QEF98399.1"/>
    </source>
</evidence>
<dbReference type="InterPro" id="IPR006158">
    <property type="entry name" value="Cobalamin-bd"/>
</dbReference>
<proteinExistence type="predicted"/>
<gene>
    <name evidence="2" type="ORF">Mal15_24510</name>
</gene>
<dbReference type="SUPFAM" id="SSF52242">
    <property type="entry name" value="Cobalamin (vitamin B12)-binding domain"/>
    <property type="match status" value="1"/>
</dbReference>
<dbReference type="Proteomes" id="UP000321353">
    <property type="component" value="Chromosome"/>
</dbReference>
<sequence length="322" mass="35471">MASGFRPKRSPSITLLPYSLPAVTDSLPQFSPKQIASSLHVSESSVKRWCDQGMIPTVRTVGGHRRITLSGLREFLRSTERTIVNATALGIEASELEIPAKRPPRRLAVRGEGTEPAQQEFRAALAAGDEQRCMTLLEERIALGWTRAETAEDLITDAMRGLGDAWDCGELDVYQERRSCTICTRLIHHLREGVAGLPVDAPIAIGAAPESDPYQLPTALVELALRESGWNAINLGNDLPLDSLIQAAEDYQPKLAWLSVTSVDDPVRFVREQNKLADSLGENVSLIVGGRALDDQLRPRLRYTAHCDSLRHLVELADVLKR</sequence>
<feature type="domain" description="B12-binding" evidence="1">
    <location>
        <begin position="201"/>
        <end position="322"/>
    </location>
</feature>
<evidence type="ECO:0000313" key="3">
    <source>
        <dbReference type="Proteomes" id="UP000321353"/>
    </source>
</evidence>
<dbReference type="GO" id="GO:0046872">
    <property type="term" value="F:metal ion binding"/>
    <property type="evidence" value="ECO:0007669"/>
    <property type="project" value="InterPro"/>
</dbReference>
<dbReference type="InterPro" id="IPR036594">
    <property type="entry name" value="Meth_synthase_dom"/>
</dbReference>
<dbReference type="CDD" id="cd04762">
    <property type="entry name" value="HTH_MerR-trunc"/>
    <property type="match status" value="1"/>
</dbReference>